<dbReference type="SUPFAM" id="SSF53474">
    <property type="entry name" value="alpha/beta-Hydrolases"/>
    <property type="match status" value="1"/>
</dbReference>
<evidence type="ECO:0000313" key="9">
    <source>
        <dbReference type="Proteomes" id="UP000326924"/>
    </source>
</evidence>
<gene>
    <name evidence="8" type="ORF">FN846DRAFT_598924</name>
</gene>
<evidence type="ECO:0000256" key="5">
    <source>
        <dbReference type="ARBA" id="ARBA00023128"/>
    </source>
</evidence>
<dbReference type="Gene3D" id="3.40.50.1820">
    <property type="entry name" value="alpha/beta hydrolase"/>
    <property type="match status" value="1"/>
</dbReference>
<name>A0A5J5F219_9PEZI</name>
<sequence length="398" mass="43739">MDSKQSSGRRAAGSASTKPSSSSRTLRICGIPLHITPEQLRTSLLRLSHGSLQANDLILSLAPFHEAQVATVTFLRGREPAQFSGCRPGHEIYALRLDGVGGNLVVDCDFYGITPLYSAKVPTVDVIAVTGLAGHAFGSWKAPGNHSMWLRDFLPLAVPGARILTFGYDSALKGSTCTNSIQQYSRQLLDHVSGAREKKDAYRPIVFIGHSLGGLVIKQALVDARALRRPAKDQSILQSCTGICFFGVPHKGLNNNNLLSLVEGQQNAHLINDLREGSTLLHRLYRDFLEGFVNHDCAVTSFYETQDTATVVEERGKWSRGGPKIRMVSMDSAMWTSPRDEMCSQIPIDKDHSNIVKFTDPQLDPTYTIVRRIIEAMVADAPAALERRRAAVRGRYAR</sequence>
<accession>A0A5J5F219</accession>
<comment type="caution">
    <text evidence="8">The sequence shown here is derived from an EMBL/GenBank/DDBJ whole genome shotgun (WGS) entry which is preliminary data.</text>
</comment>
<dbReference type="GO" id="GO:0005783">
    <property type="term" value="C:endoplasmic reticulum"/>
    <property type="evidence" value="ECO:0007669"/>
    <property type="project" value="UniProtKB-SubCell"/>
</dbReference>
<dbReference type="PANTHER" id="PTHR48182:SF2">
    <property type="entry name" value="PROTEIN SERAC1"/>
    <property type="match status" value="1"/>
</dbReference>
<organism evidence="8 9">
    <name type="scientific">Sphaerosporella brunnea</name>
    <dbReference type="NCBI Taxonomy" id="1250544"/>
    <lineage>
        <taxon>Eukaryota</taxon>
        <taxon>Fungi</taxon>
        <taxon>Dikarya</taxon>
        <taxon>Ascomycota</taxon>
        <taxon>Pezizomycotina</taxon>
        <taxon>Pezizomycetes</taxon>
        <taxon>Pezizales</taxon>
        <taxon>Pyronemataceae</taxon>
        <taxon>Sphaerosporella</taxon>
    </lineage>
</organism>
<comment type="subcellular location">
    <subcellularLocation>
        <location evidence="2">Endoplasmic reticulum</location>
    </subcellularLocation>
    <subcellularLocation>
        <location evidence="3">Membrane</location>
    </subcellularLocation>
    <subcellularLocation>
        <location evidence="1">Mitochondrion</location>
    </subcellularLocation>
</comment>
<keyword evidence="9" id="KW-1185">Reference proteome</keyword>
<evidence type="ECO:0000313" key="8">
    <source>
        <dbReference type="EMBL" id="KAA8909669.1"/>
    </source>
</evidence>
<evidence type="ECO:0000256" key="7">
    <source>
        <dbReference type="SAM" id="MobiDB-lite"/>
    </source>
</evidence>
<keyword evidence="4" id="KW-0256">Endoplasmic reticulum</keyword>
<proteinExistence type="predicted"/>
<keyword evidence="5" id="KW-0496">Mitochondrion</keyword>
<dbReference type="OrthoDB" id="7464126at2759"/>
<evidence type="ECO:0000256" key="1">
    <source>
        <dbReference type="ARBA" id="ARBA00004173"/>
    </source>
</evidence>
<dbReference type="InterPro" id="IPR052374">
    <property type="entry name" value="SERAC1"/>
</dbReference>
<evidence type="ECO:0000256" key="3">
    <source>
        <dbReference type="ARBA" id="ARBA00004370"/>
    </source>
</evidence>
<protein>
    <recommendedName>
        <fullName evidence="10">DUF676 domain-containing protein</fullName>
    </recommendedName>
</protein>
<reference evidence="8 9" key="1">
    <citation type="submission" date="2019-09" db="EMBL/GenBank/DDBJ databases">
        <title>Draft genome of the ectomycorrhizal ascomycete Sphaerosporella brunnea.</title>
        <authorList>
            <consortium name="DOE Joint Genome Institute"/>
            <person name="Benucci G.M."/>
            <person name="Marozzi G."/>
            <person name="Antonielli L."/>
            <person name="Sanchez S."/>
            <person name="Marco P."/>
            <person name="Wang X."/>
            <person name="Falini L.B."/>
            <person name="Barry K."/>
            <person name="Haridas S."/>
            <person name="Lipzen A."/>
            <person name="Labutti K."/>
            <person name="Grigoriev I.V."/>
            <person name="Murat C."/>
            <person name="Martin F."/>
            <person name="Albertini E."/>
            <person name="Donnini D."/>
            <person name="Bonito G."/>
        </authorList>
    </citation>
    <scope>NUCLEOTIDE SEQUENCE [LARGE SCALE GENOMIC DNA]</scope>
    <source>
        <strain evidence="8 9">Sb_GMNB300</strain>
    </source>
</reference>
<evidence type="ECO:0000256" key="2">
    <source>
        <dbReference type="ARBA" id="ARBA00004240"/>
    </source>
</evidence>
<dbReference type="GO" id="GO:0005739">
    <property type="term" value="C:mitochondrion"/>
    <property type="evidence" value="ECO:0007669"/>
    <property type="project" value="UniProtKB-SubCell"/>
</dbReference>
<evidence type="ECO:0008006" key="10">
    <source>
        <dbReference type="Google" id="ProtNLM"/>
    </source>
</evidence>
<feature type="region of interest" description="Disordered" evidence="7">
    <location>
        <begin position="1"/>
        <end position="24"/>
    </location>
</feature>
<dbReference type="GO" id="GO:0016020">
    <property type="term" value="C:membrane"/>
    <property type="evidence" value="ECO:0007669"/>
    <property type="project" value="UniProtKB-SubCell"/>
</dbReference>
<dbReference type="Proteomes" id="UP000326924">
    <property type="component" value="Unassembled WGS sequence"/>
</dbReference>
<dbReference type="PANTHER" id="PTHR48182">
    <property type="entry name" value="PROTEIN SERAC1"/>
    <property type="match status" value="1"/>
</dbReference>
<dbReference type="EMBL" id="VXIS01000055">
    <property type="protein sequence ID" value="KAA8909669.1"/>
    <property type="molecule type" value="Genomic_DNA"/>
</dbReference>
<dbReference type="InParanoid" id="A0A5J5F219"/>
<feature type="compositionally biased region" description="Low complexity" evidence="7">
    <location>
        <begin position="1"/>
        <end position="23"/>
    </location>
</feature>
<dbReference type="AlphaFoldDB" id="A0A5J5F219"/>
<dbReference type="InterPro" id="IPR029058">
    <property type="entry name" value="AB_hydrolase_fold"/>
</dbReference>
<evidence type="ECO:0000256" key="4">
    <source>
        <dbReference type="ARBA" id="ARBA00022824"/>
    </source>
</evidence>
<keyword evidence="6" id="KW-0472">Membrane</keyword>
<evidence type="ECO:0000256" key="6">
    <source>
        <dbReference type="ARBA" id="ARBA00023136"/>
    </source>
</evidence>